<dbReference type="Gene3D" id="1.20.1250.20">
    <property type="entry name" value="MFS general substrate transporter like domains"/>
    <property type="match status" value="1"/>
</dbReference>
<evidence type="ECO:0000313" key="2">
    <source>
        <dbReference type="EMBL" id="GAD86744.1"/>
    </source>
</evidence>
<keyword evidence="1" id="KW-0472">Membrane</keyword>
<evidence type="ECO:0008006" key="4">
    <source>
        <dbReference type="Google" id="ProtNLM"/>
    </source>
</evidence>
<proteinExistence type="predicted"/>
<sequence length="156" mass="16068">MAEQDVTDGGEQREGEPARAGIPASVRVAGALVTLEGLAGVGTAIVLVVRALTGHDQSVASGIGTAMWFGVLFGGVLAAGIALLRGKRWGRAIAVIAQVLLLPVAWSLLTDSHQPLWGTLLAIVVVGALGALFAPASSRFMAQDYGELPDDERDGR</sequence>
<feature type="transmembrane region" description="Helical" evidence="1">
    <location>
        <begin position="28"/>
        <end position="53"/>
    </location>
</feature>
<gene>
    <name evidence="2" type="ORF">NCAST_33_01220</name>
</gene>
<accession>U5ENU9</accession>
<dbReference type="AlphaFoldDB" id="U5ENU9"/>
<keyword evidence="1" id="KW-0812">Transmembrane</keyword>
<organism evidence="2 3">
    <name type="scientific">Nocardia asteroides NBRC 15531</name>
    <dbReference type="NCBI Taxonomy" id="1110697"/>
    <lineage>
        <taxon>Bacteria</taxon>
        <taxon>Bacillati</taxon>
        <taxon>Actinomycetota</taxon>
        <taxon>Actinomycetes</taxon>
        <taxon>Mycobacteriales</taxon>
        <taxon>Nocardiaceae</taxon>
        <taxon>Nocardia</taxon>
    </lineage>
</organism>
<evidence type="ECO:0000313" key="3">
    <source>
        <dbReference type="Proteomes" id="UP000017048"/>
    </source>
</evidence>
<name>U5ENU9_NOCAS</name>
<keyword evidence="1" id="KW-1133">Transmembrane helix</keyword>
<dbReference type="EMBL" id="BAFO02000033">
    <property type="protein sequence ID" value="GAD86744.1"/>
    <property type="molecule type" value="Genomic_DNA"/>
</dbReference>
<feature type="transmembrane region" description="Helical" evidence="1">
    <location>
        <begin position="91"/>
        <end position="109"/>
    </location>
</feature>
<feature type="transmembrane region" description="Helical" evidence="1">
    <location>
        <begin position="65"/>
        <end position="84"/>
    </location>
</feature>
<dbReference type="STRING" id="1824.SAMN05444423_1011708"/>
<dbReference type="InterPro" id="IPR036259">
    <property type="entry name" value="MFS_trans_sf"/>
</dbReference>
<keyword evidence="3" id="KW-1185">Reference proteome</keyword>
<reference evidence="2 3" key="1">
    <citation type="journal article" date="2014" name="BMC Genomics">
        <title>Genome based analysis of type-I polyketide synthase and nonribosomal peptide synthetase gene clusters in seven strains of five representative Nocardia species.</title>
        <authorList>
            <person name="Komaki H."/>
            <person name="Ichikawa N."/>
            <person name="Hosoyama A."/>
            <person name="Takahashi-Nakaguchi A."/>
            <person name="Matsuzawa T."/>
            <person name="Suzuki K."/>
            <person name="Fujita N."/>
            <person name="Gonoi T."/>
        </authorList>
    </citation>
    <scope>NUCLEOTIDE SEQUENCE [LARGE SCALE GENOMIC DNA]</scope>
    <source>
        <strain evidence="2 3">NBRC 15531</strain>
    </source>
</reference>
<protein>
    <recommendedName>
        <fullName evidence="4">Integral membrane protein</fullName>
    </recommendedName>
</protein>
<dbReference type="Proteomes" id="UP000017048">
    <property type="component" value="Unassembled WGS sequence"/>
</dbReference>
<dbReference type="EMBL" id="AB685274">
    <property type="protein sequence ID" value="BAO98930.1"/>
    <property type="molecule type" value="Genomic_DNA"/>
</dbReference>
<evidence type="ECO:0000256" key="1">
    <source>
        <dbReference type="SAM" id="Phobius"/>
    </source>
</evidence>
<dbReference type="eggNOG" id="ENOG5033KSC">
    <property type="taxonomic scope" value="Bacteria"/>
</dbReference>
<feature type="transmembrane region" description="Helical" evidence="1">
    <location>
        <begin position="115"/>
        <end position="134"/>
    </location>
</feature>